<dbReference type="CDD" id="cd04873">
    <property type="entry name" value="ACT_UUR-ACR-like"/>
    <property type="match status" value="1"/>
</dbReference>
<sequence>MEHHSLSSNLCTDLEGFSDEVFMNTDFEAKIRNGLCSTSSLVLDSQRGELVEATVSVGKKGVSAERSTQALRNHCEAERKRRARINAHLDTLRSLVPGAKKMDKASLLAEVIKYMKELKMTAAGVSEGLLMPMDVDEVRVEGQDDKVDGAPCMIRISLCCDYKPGLLSDLRRALDALHLIVMRSEIATLEGRMKNVLVMTSCKEAHSGCTEVHKLLACSVQQAIRSILDKFSASHELSLKSTLSHKRQRVSLFDPHFSSSSGDIW</sequence>
<reference evidence="8" key="1">
    <citation type="journal article" date="2010" name="Nat. Biotechnol.">
        <title>Draft genome sequence of the oilseed species Ricinus communis.</title>
        <authorList>
            <person name="Chan A.P."/>
            <person name="Crabtree J."/>
            <person name="Zhao Q."/>
            <person name="Lorenzi H."/>
            <person name="Orvis J."/>
            <person name="Puiu D."/>
            <person name="Melake-Berhan A."/>
            <person name="Jones K.M."/>
            <person name="Redman J."/>
            <person name="Chen G."/>
            <person name="Cahoon E.B."/>
            <person name="Gedil M."/>
            <person name="Stanke M."/>
            <person name="Haas B.J."/>
            <person name="Wortman J.R."/>
            <person name="Fraser-Liggett C.M."/>
            <person name="Ravel J."/>
            <person name="Rabinowicz P.D."/>
        </authorList>
    </citation>
    <scope>NUCLEOTIDE SEQUENCE [LARGE SCALE GENOMIC DNA]</scope>
    <source>
        <strain evidence="8">cv. Hale</strain>
    </source>
</reference>
<comment type="subcellular location">
    <subcellularLocation>
        <location evidence="1">Nucleus</location>
    </subcellularLocation>
</comment>
<evidence type="ECO:0000256" key="4">
    <source>
        <dbReference type="ARBA" id="ARBA00023163"/>
    </source>
</evidence>
<dbReference type="PANTHER" id="PTHR45844">
    <property type="entry name" value="TRANSCRIPTION FACTOR BHLH30"/>
    <property type="match status" value="1"/>
</dbReference>
<keyword evidence="8" id="KW-1185">Reference proteome</keyword>
<dbReference type="Proteomes" id="UP000008311">
    <property type="component" value="Unassembled WGS sequence"/>
</dbReference>
<dbReference type="SMART" id="SM00353">
    <property type="entry name" value="HLH"/>
    <property type="match status" value="1"/>
</dbReference>
<evidence type="ECO:0000256" key="3">
    <source>
        <dbReference type="ARBA" id="ARBA00023125"/>
    </source>
</evidence>
<dbReference type="GO" id="GO:0005634">
    <property type="term" value="C:nucleus"/>
    <property type="evidence" value="ECO:0007669"/>
    <property type="project" value="UniProtKB-SubCell"/>
</dbReference>
<dbReference type="InterPro" id="IPR011598">
    <property type="entry name" value="bHLH_dom"/>
</dbReference>
<dbReference type="Gene3D" id="4.10.280.10">
    <property type="entry name" value="Helix-loop-helix DNA-binding domain"/>
    <property type="match status" value="1"/>
</dbReference>
<keyword evidence="2" id="KW-0805">Transcription regulation</keyword>
<dbReference type="GO" id="GO:0003677">
    <property type="term" value="F:DNA binding"/>
    <property type="evidence" value="ECO:0007669"/>
    <property type="project" value="UniProtKB-KW"/>
</dbReference>
<evidence type="ECO:0000256" key="5">
    <source>
        <dbReference type="ARBA" id="ARBA00023242"/>
    </source>
</evidence>
<evidence type="ECO:0000259" key="6">
    <source>
        <dbReference type="PROSITE" id="PS50888"/>
    </source>
</evidence>
<organism evidence="7 8">
    <name type="scientific">Ricinus communis</name>
    <name type="common">Castor bean</name>
    <dbReference type="NCBI Taxonomy" id="3988"/>
    <lineage>
        <taxon>Eukaryota</taxon>
        <taxon>Viridiplantae</taxon>
        <taxon>Streptophyta</taxon>
        <taxon>Embryophyta</taxon>
        <taxon>Tracheophyta</taxon>
        <taxon>Spermatophyta</taxon>
        <taxon>Magnoliopsida</taxon>
        <taxon>eudicotyledons</taxon>
        <taxon>Gunneridae</taxon>
        <taxon>Pentapetalae</taxon>
        <taxon>rosids</taxon>
        <taxon>fabids</taxon>
        <taxon>Malpighiales</taxon>
        <taxon>Euphorbiaceae</taxon>
        <taxon>Acalyphoideae</taxon>
        <taxon>Acalypheae</taxon>
        <taxon>Ricinus</taxon>
    </lineage>
</organism>
<dbReference type="PROSITE" id="PS50888">
    <property type="entry name" value="BHLH"/>
    <property type="match status" value="1"/>
</dbReference>
<dbReference type="OMA" id="CCDYKHE"/>
<dbReference type="PANTHER" id="PTHR45844:SF3">
    <property type="entry name" value="BHLH DOMAIN-CONTAINING PROTEIN"/>
    <property type="match status" value="1"/>
</dbReference>
<dbReference type="Pfam" id="PF00010">
    <property type="entry name" value="HLH"/>
    <property type="match status" value="1"/>
</dbReference>
<dbReference type="InterPro" id="IPR036638">
    <property type="entry name" value="HLH_DNA-bd_sf"/>
</dbReference>
<feature type="domain" description="BHLH" evidence="6">
    <location>
        <begin position="69"/>
        <end position="118"/>
    </location>
</feature>
<dbReference type="AlphaFoldDB" id="B9SGJ7"/>
<name>B9SGJ7_RICCO</name>
<dbReference type="OrthoDB" id="71302at2759"/>
<dbReference type="InParanoid" id="B9SGJ7"/>
<gene>
    <name evidence="7" type="ORF">RCOM_0553450</name>
</gene>
<keyword evidence="3" id="KW-0238">DNA-binding</keyword>
<evidence type="ECO:0000313" key="8">
    <source>
        <dbReference type="Proteomes" id="UP000008311"/>
    </source>
</evidence>
<dbReference type="eggNOG" id="KOG3561">
    <property type="taxonomic scope" value="Eukaryota"/>
</dbReference>
<dbReference type="GO" id="GO:0046983">
    <property type="term" value="F:protein dimerization activity"/>
    <property type="evidence" value="ECO:0007669"/>
    <property type="project" value="InterPro"/>
</dbReference>
<dbReference type="InterPro" id="IPR045847">
    <property type="entry name" value="AIG1-like"/>
</dbReference>
<protein>
    <recommendedName>
        <fullName evidence="6">BHLH domain-containing protein</fullName>
    </recommendedName>
</protein>
<dbReference type="KEGG" id="rcu:8264201"/>
<evidence type="ECO:0000256" key="1">
    <source>
        <dbReference type="ARBA" id="ARBA00004123"/>
    </source>
</evidence>
<proteinExistence type="predicted"/>
<keyword evidence="5" id="KW-0539">Nucleus</keyword>
<dbReference type="STRING" id="3988.B9SGJ7"/>
<dbReference type="EMBL" id="EQ973954">
    <property type="protein sequence ID" value="EEF37243.1"/>
    <property type="molecule type" value="Genomic_DNA"/>
</dbReference>
<dbReference type="SUPFAM" id="SSF47459">
    <property type="entry name" value="HLH, helix-loop-helix DNA-binding domain"/>
    <property type="match status" value="1"/>
</dbReference>
<accession>B9SGJ7</accession>
<keyword evidence="4" id="KW-0804">Transcription</keyword>
<dbReference type="GO" id="GO:0003700">
    <property type="term" value="F:DNA-binding transcription factor activity"/>
    <property type="evidence" value="ECO:0007669"/>
    <property type="project" value="InterPro"/>
</dbReference>
<evidence type="ECO:0000313" key="7">
    <source>
        <dbReference type="EMBL" id="EEF37243.1"/>
    </source>
</evidence>
<evidence type="ECO:0000256" key="2">
    <source>
        <dbReference type="ARBA" id="ARBA00023015"/>
    </source>
</evidence>